<dbReference type="EMBL" id="MU842870">
    <property type="protein sequence ID" value="KAK2028952.1"/>
    <property type="molecule type" value="Genomic_DNA"/>
</dbReference>
<keyword evidence="2" id="KW-1185">Reference proteome</keyword>
<organism evidence="1 2">
    <name type="scientific">Colletotrichum zoysiae</name>
    <dbReference type="NCBI Taxonomy" id="1216348"/>
    <lineage>
        <taxon>Eukaryota</taxon>
        <taxon>Fungi</taxon>
        <taxon>Dikarya</taxon>
        <taxon>Ascomycota</taxon>
        <taxon>Pezizomycotina</taxon>
        <taxon>Sordariomycetes</taxon>
        <taxon>Hypocreomycetidae</taxon>
        <taxon>Glomerellales</taxon>
        <taxon>Glomerellaceae</taxon>
        <taxon>Colletotrichum</taxon>
        <taxon>Colletotrichum graminicola species complex</taxon>
    </lineage>
</organism>
<accession>A0AAD9HIK1</accession>
<comment type="caution">
    <text evidence="1">The sequence shown here is derived from an EMBL/GenBank/DDBJ whole genome shotgun (WGS) entry which is preliminary data.</text>
</comment>
<evidence type="ECO:0000313" key="2">
    <source>
        <dbReference type="Proteomes" id="UP001232148"/>
    </source>
</evidence>
<feature type="non-terminal residue" evidence="1">
    <location>
        <position position="192"/>
    </location>
</feature>
<proteinExistence type="predicted"/>
<protein>
    <submittedName>
        <fullName evidence="1">Uncharacterized protein</fullName>
    </submittedName>
</protein>
<reference evidence="1" key="1">
    <citation type="submission" date="2021-06" db="EMBL/GenBank/DDBJ databases">
        <title>Comparative genomics, transcriptomics and evolutionary studies reveal genomic signatures of adaptation to plant cell wall in hemibiotrophic fungi.</title>
        <authorList>
            <consortium name="DOE Joint Genome Institute"/>
            <person name="Baroncelli R."/>
            <person name="Diaz J.F."/>
            <person name="Benocci T."/>
            <person name="Peng M."/>
            <person name="Battaglia E."/>
            <person name="Haridas S."/>
            <person name="Andreopoulos W."/>
            <person name="Labutti K."/>
            <person name="Pangilinan J."/>
            <person name="Floch G.L."/>
            <person name="Makela M.R."/>
            <person name="Henrissat B."/>
            <person name="Grigoriev I.V."/>
            <person name="Crouch J.A."/>
            <person name="De Vries R.P."/>
            <person name="Sukno S.A."/>
            <person name="Thon M.R."/>
        </authorList>
    </citation>
    <scope>NUCLEOTIDE SEQUENCE</scope>
    <source>
        <strain evidence="1">MAFF235873</strain>
    </source>
</reference>
<gene>
    <name evidence="1" type="ORF">LX32DRAFT_561497</name>
</gene>
<name>A0AAD9HIK1_9PEZI</name>
<sequence length="192" mass="21608">MFFSCRPRQPPRPPRPQCMYAGCSHRALRCDSKSEGKSTLSLYCKDHACRQRLGELMCPNYRMPGLSKYCEDHRRCENHGCPHQRICGDTSQDWPYCQKHTCLAQGCHQKRAAGSQMCTHHTPLCLIPGCGHPRTHDGLYCAGHSCVDRDCGGVINGGHWCKDHQLCRTEGCDQPRAVTAGGGFEDVCWQRE</sequence>
<evidence type="ECO:0000313" key="1">
    <source>
        <dbReference type="EMBL" id="KAK2028952.1"/>
    </source>
</evidence>
<dbReference type="AlphaFoldDB" id="A0AAD9HIK1"/>
<dbReference type="Proteomes" id="UP001232148">
    <property type="component" value="Unassembled WGS sequence"/>
</dbReference>